<comment type="caution">
    <text evidence="2">The sequence shown here is derived from an EMBL/GenBank/DDBJ whole genome shotgun (WGS) entry which is preliminary data.</text>
</comment>
<evidence type="ECO:0000313" key="2">
    <source>
        <dbReference type="EMBL" id="CAL2083740.1"/>
    </source>
</evidence>
<keyword evidence="1" id="KW-1133">Transmembrane helix</keyword>
<dbReference type="Gene3D" id="2.60.120.260">
    <property type="entry name" value="Galactose-binding domain-like"/>
    <property type="match status" value="1"/>
</dbReference>
<dbReference type="InterPro" id="IPR018247">
    <property type="entry name" value="EF_Hand_1_Ca_BS"/>
</dbReference>
<protein>
    <recommendedName>
        <fullName evidence="4">YD repeat-containing protein</fullName>
    </recommendedName>
</protein>
<evidence type="ECO:0000313" key="3">
    <source>
        <dbReference type="Proteomes" id="UP001497416"/>
    </source>
</evidence>
<evidence type="ECO:0008006" key="4">
    <source>
        <dbReference type="Google" id="ProtNLM"/>
    </source>
</evidence>
<keyword evidence="3" id="KW-1185">Reference proteome</keyword>
<accession>A0ABM9NYK4</accession>
<keyword evidence="1" id="KW-0812">Transmembrane</keyword>
<name>A0ABM9NYK4_9FLAO</name>
<keyword evidence="1" id="KW-0472">Membrane</keyword>
<reference evidence="2 3" key="1">
    <citation type="submission" date="2024-05" db="EMBL/GenBank/DDBJ databases">
        <authorList>
            <person name="Duchaud E."/>
        </authorList>
    </citation>
    <scope>NUCLEOTIDE SEQUENCE [LARGE SCALE GENOMIC DNA]</scope>
    <source>
        <strain evidence="2">Ena-SAMPLE-TAB-13-05-2024-13:56:06:370-140302</strain>
    </source>
</reference>
<dbReference type="PROSITE" id="PS00018">
    <property type="entry name" value="EF_HAND_1"/>
    <property type="match status" value="1"/>
</dbReference>
<dbReference type="EMBL" id="CAXIXY010000004">
    <property type="protein sequence ID" value="CAL2083740.1"/>
    <property type="molecule type" value="Genomic_DNA"/>
</dbReference>
<sequence>MNKLRTNRSRRIIAVFFILNFMSTIVPVNLLYANNNGPKAPEAASFEPIDATDMVNLVTGDFSYVLPLINIPGPEGGYPISLSYHAGIAMDQESSWVGLGWNLNPGALNRNVSGVPDDWNDVKKYTTVYDKGGAVTNYSIGVSVGFKGATNVGTYASYTENKTFGGENSYDFSFGISGGIGISKSFGISGSIGTGGASIGGKYGSIGTSVSQSFKNSSTSIGFTASGSVTTYESTNINGGVSGSMGVSLNTKKGMSLTSSIGSASLSGGITNPNLSFKNDTFPVIIPFVDFSYSRQRWWLFDTDYTEFNGSLYAGNMRETIDGNLFDKVAFDGYESLYSINNSNNLDRTNFSNISYDKYSISGQGISGTIQPQILEEGTLSLKNDRLGGSYIASYAYPDSNQNGDFKKSIALNNFHFYFNNENSSYLKVNSNHWNTSSNGNVHFNIFDFNTTDQSFESIINIDGENFDGYNENNGRKKSGNFIETYTNGQIINELSGNNTIKFIEAKGLQRDASFPDFGIGGFKVTSTDGKTYHYSLPVYQKEKFARSAELDKDIRNHFFEESQLEPYATHWLLTAITGPDYVDINSDNNLDEGDYGYWVEFEYGKWSDGFSWRTPTDESIYEKNINSKRYEWGVKEIYYLDKIKTKTHTALFVKETREDNQSSIIDISDNNDYVNYEDVQIKSFTEGKDGNWYIDGMYDNWQPSLNSPISNFHAETDHRYYFKTFKHKSLKLNKIILLKNNDVNTNISKSNSNQENSIIASNLKIKENYEVWFQSGQLYSQFEKNIHDKTWRGQFYDKVLDVQDIIENASEIHKKAIEIIDFDHDYSLMPNSSNSDGGANKSKLTLKKVNFRGKKNSGLIPPYTFEYNLPSTPYNNEMKDDWGYNVDATSWNLNSIKTPTGQILQIDYEEDDYYKEAAKTNFVFDDRLELRFYNNAGLKKLRIRNHPDNLTEQIINFNDYFVTGEPAEIDVLVWENPDHNGSHRIADISKACQVSQVSSNLVEFILPSSSQNSDVRRDENCNKKNWVKYQHYSQVSNGGITGFGWMNKVNAENCDGPGNGNRRVRYYFYSNKTKLNNIGGGVRVKNLTLTDDTNRQFTSNYNYKNPGTNISSGITSYAPSRKIKEVKYINELPGPSVMYKYVTVSKKDSDGEVFSKDLYEFDVLSEMELDTNGFHLGDFLNLSESQNISYNDLSIDNRNSNLELSKFKLTNNLSALGRLKSKTTFNSNNQIITRTINSYKENNEIKQGITQETFKTYKKISRGQFNDLDYHLSSSSNIIYPNVLKSVKTITSGYTNSREFSKYDFYTGEILETETLSNKGENFKTKVISAYQKYPQMGSKVDNVNNKNMLTQEAVNYIFINKKGTWEPVDVGVTTWSNDWTYKNLDGTTETPVIENEKIWRKHKSFVWDGEINEDGTYTNYNYSITDDDGFDWTNPFAVQPSHWKQINETILYDHYSMTLELKDINNNYASTKMWDNDTKVVSTSNAKYTEHFTSDSENIQLYENLEYIGNGVLLNTSVQTDEKSHTGKFAVKIDNAKSAYRTVLKTNEHRAGVYRLSVWAHKDNYQSARVKLNKNQSESFNAEIISVGNWVQLNHEFYLDSNQQIISITAEEGIVFLDDYRLYPIASAVKTYVYNEYDELEATLGSNNIATKYQYDNAGRLIRVFQEVADTPTILGGFKRASEYQYNYARELSNNSNEELIYEYVYFDNIIENHDDGAGASTGVLKGPPGALITFNYICNSGSESNASATVNINGITLSLIGGESATISEVIPENGQFNVSIQHNNSNFEGNSELKIITSSDPGVLSNPLKIRDENQKPR</sequence>
<feature type="transmembrane region" description="Helical" evidence="1">
    <location>
        <begin position="12"/>
        <end position="32"/>
    </location>
</feature>
<organism evidence="2 3">
    <name type="scientific">Tenacibaculum platacis</name>
    <dbReference type="NCBI Taxonomy" id="3137852"/>
    <lineage>
        <taxon>Bacteria</taxon>
        <taxon>Pseudomonadati</taxon>
        <taxon>Bacteroidota</taxon>
        <taxon>Flavobacteriia</taxon>
        <taxon>Flavobacteriales</taxon>
        <taxon>Flavobacteriaceae</taxon>
        <taxon>Tenacibaculum</taxon>
    </lineage>
</organism>
<proteinExistence type="predicted"/>
<evidence type="ECO:0000256" key="1">
    <source>
        <dbReference type="SAM" id="Phobius"/>
    </source>
</evidence>
<dbReference type="Proteomes" id="UP001497416">
    <property type="component" value="Unassembled WGS sequence"/>
</dbReference>
<gene>
    <name evidence="2" type="ORF">T190607A01A_20186</name>
</gene>